<sequence>MAKIIKEGASYSQREVVDLLVEFSAFKDRVEKKFKILANELDGKNNEHDLWVNLYLISTDYSEEMQNKRQKQTENLQKIS</sequence>
<proteinExistence type="predicted"/>
<keyword evidence="2" id="KW-1185">Reference proteome</keyword>
<dbReference type="HOGENOM" id="CLU_2581960_0_0_9"/>
<dbReference type="Proteomes" id="UP000013520">
    <property type="component" value="Chromosome"/>
</dbReference>
<gene>
    <name evidence="1" type="ORF">Desgi_3956</name>
</gene>
<dbReference type="AlphaFoldDB" id="R4KJ38"/>
<evidence type="ECO:0000313" key="2">
    <source>
        <dbReference type="Proteomes" id="UP000013520"/>
    </source>
</evidence>
<evidence type="ECO:0000313" key="1">
    <source>
        <dbReference type="EMBL" id="AGL03238.1"/>
    </source>
</evidence>
<dbReference type="EMBL" id="CP003273">
    <property type="protein sequence ID" value="AGL03238.1"/>
    <property type="molecule type" value="Genomic_DNA"/>
</dbReference>
<dbReference type="RefSeq" id="WP_006523859.1">
    <property type="nucleotide sequence ID" value="NC_021184.1"/>
</dbReference>
<dbReference type="OrthoDB" id="1725091at2"/>
<reference evidence="1 2" key="1">
    <citation type="submission" date="2012-01" db="EMBL/GenBank/DDBJ databases">
        <title>Complete sequence of Desulfotomaculum gibsoniae DSM 7213.</title>
        <authorList>
            <consortium name="US DOE Joint Genome Institute"/>
            <person name="Lucas S."/>
            <person name="Han J."/>
            <person name="Lapidus A."/>
            <person name="Cheng J.-F."/>
            <person name="Goodwin L."/>
            <person name="Pitluck S."/>
            <person name="Peters L."/>
            <person name="Ovchinnikova G."/>
            <person name="Teshima H."/>
            <person name="Detter J.C."/>
            <person name="Han C."/>
            <person name="Tapia R."/>
            <person name="Land M."/>
            <person name="Hauser L."/>
            <person name="Kyrpides N."/>
            <person name="Ivanova N."/>
            <person name="Pagani I."/>
            <person name="Parshina S."/>
            <person name="Plugge C."/>
            <person name="Muyzer G."/>
            <person name="Kuever J."/>
            <person name="Ivanova A."/>
            <person name="Nazina T."/>
            <person name="Klenk H.-P."/>
            <person name="Brambilla E."/>
            <person name="Spring S."/>
            <person name="Stams A.F."/>
            <person name="Woyke T."/>
        </authorList>
    </citation>
    <scope>NUCLEOTIDE SEQUENCE [LARGE SCALE GENOMIC DNA]</scope>
    <source>
        <strain evidence="1 2">DSM 7213</strain>
    </source>
</reference>
<dbReference type="eggNOG" id="ENOG50330I4">
    <property type="taxonomic scope" value="Bacteria"/>
</dbReference>
<organism evidence="1 2">
    <name type="scientific">Desulfoscipio gibsoniae DSM 7213</name>
    <dbReference type="NCBI Taxonomy" id="767817"/>
    <lineage>
        <taxon>Bacteria</taxon>
        <taxon>Bacillati</taxon>
        <taxon>Bacillota</taxon>
        <taxon>Clostridia</taxon>
        <taxon>Eubacteriales</taxon>
        <taxon>Desulfallaceae</taxon>
        <taxon>Desulfoscipio</taxon>
    </lineage>
</organism>
<accession>R4KJ38</accession>
<dbReference type="STRING" id="767817.Desgi_3956"/>
<protein>
    <submittedName>
        <fullName evidence="1">Uncharacterized protein</fullName>
    </submittedName>
</protein>
<dbReference type="KEGG" id="dgi:Desgi_3956"/>
<name>R4KJ38_9FIRM</name>